<dbReference type="STRING" id="29563.SAMN02983006_02888"/>
<comment type="subunit">
    <text evidence="7">Part of the 30S ribosomal subunit. Contacts proteins S9 and S11.</text>
</comment>
<evidence type="ECO:0000256" key="3">
    <source>
        <dbReference type="ARBA" id="ARBA00022730"/>
    </source>
</evidence>
<dbReference type="AlphaFoldDB" id="A0A1I4NEK4"/>
<dbReference type="SUPFAM" id="SSF47973">
    <property type="entry name" value="Ribosomal protein S7"/>
    <property type="match status" value="1"/>
</dbReference>
<dbReference type="Pfam" id="PF00177">
    <property type="entry name" value="Ribosomal_S7"/>
    <property type="match status" value="1"/>
</dbReference>
<keyword evidence="3 7" id="KW-0699">rRNA-binding</keyword>
<evidence type="ECO:0000256" key="7">
    <source>
        <dbReference type="HAMAP-Rule" id="MF_00480"/>
    </source>
</evidence>
<feature type="domain" description="Small ribosomal subunit protein uS7" evidence="8">
    <location>
        <begin position="1"/>
        <end position="148"/>
    </location>
</feature>
<dbReference type="InterPro" id="IPR005717">
    <property type="entry name" value="Ribosomal_uS7_bac/org-type"/>
</dbReference>
<evidence type="ECO:0000256" key="6">
    <source>
        <dbReference type="ARBA" id="ARBA00023274"/>
    </source>
</evidence>
<comment type="function">
    <text evidence="7">One of the primary rRNA binding proteins, it binds directly to 16S rRNA where it nucleates assembly of the head domain of the 30S subunit. Is located at the subunit interface close to the decoding center, probably blocks exit of the E-site tRNA.</text>
</comment>
<dbReference type="NCBIfam" id="TIGR01029">
    <property type="entry name" value="rpsG_bact"/>
    <property type="match status" value="1"/>
</dbReference>
<evidence type="ECO:0000256" key="2">
    <source>
        <dbReference type="ARBA" id="ARBA00022555"/>
    </source>
</evidence>
<dbReference type="FunFam" id="1.10.455.10:FF:000001">
    <property type="entry name" value="30S ribosomal protein S7"/>
    <property type="match status" value="1"/>
</dbReference>
<dbReference type="GO" id="GO:0015935">
    <property type="term" value="C:small ribosomal subunit"/>
    <property type="evidence" value="ECO:0007669"/>
    <property type="project" value="InterPro"/>
</dbReference>
<comment type="similarity">
    <text evidence="1 7">Belongs to the universal ribosomal protein uS7 family.</text>
</comment>
<evidence type="ECO:0000256" key="1">
    <source>
        <dbReference type="ARBA" id="ARBA00007151"/>
    </source>
</evidence>
<evidence type="ECO:0000313" key="9">
    <source>
        <dbReference type="EMBL" id="SFM13931.1"/>
    </source>
</evidence>
<dbReference type="PANTHER" id="PTHR11205">
    <property type="entry name" value="RIBOSOMAL PROTEIN S7"/>
    <property type="match status" value="1"/>
</dbReference>
<dbReference type="InterPro" id="IPR036823">
    <property type="entry name" value="Ribosomal_uS7_dom_sf"/>
</dbReference>
<dbReference type="RefSeq" id="WP_089862849.1">
    <property type="nucleotide sequence ID" value="NZ_FOTI01000080.1"/>
</dbReference>
<dbReference type="InterPro" id="IPR000235">
    <property type="entry name" value="Ribosomal_uS7"/>
</dbReference>
<evidence type="ECO:0000313" key="10">
    <source>
        <dbReference type="Proteomes" id="UP000199006"/>
    </source>
</evidence>
<dbReference type="GO" id="GO:0019843">
    <property type="term" value="F:rRNA binding"/>
    <property type="evidence" value="ECO:0007669"/>
    <property type="project" value="UniProtKB-UniRule"/>
</dbReference>
<dbReference type="GO" id="GO:0006412">
    <property type="term" value="P:translation"/>
    <property type="evidence" value="ECO:0007669"/>
    <property type="project" value="UniProtKB-UniRule"/>
</dbReference>
<evidence type="ECO:0000256" key="4">
    <source>
        <dbReference type="ARBA" id="ARBA00022884"/>
    </source>
</evidence>
<dbReference type="GO" id="GO:0003735">
    <property type="term" value="F:structural constituent of ribosome"/>
    <property type="evidence" value="ECO:0007669"/>
    <property type="project" value="InterPro"/>
</dbReference>
<reference evidence="9 10" key="1">
    <citation type="submission" date="2016-10" db="EMBL/GenBank/DDBJ databases">
        <authorList>
            <person name="de Groot N.N."/>
        </authorList>
    </citation>
    <scope>NUCLEOTIDE SEQUENCE [LARGE SCALE GENOMIC DNA]</scope>
    <source>
        <strain evidence="9 10">ATCC 51327</strain>
    </source>
</reference>
<keyword evidence="2 7" id="KW-0820">tRNA-binding</keyword>
<keyword evidence="5 7" id="KW-0689">Ribosomal protein</keyword>
<dbReference type="HAMAP" id="MF_00480_B">
    <property type="entry name" value="Ribosomal_uS7_B"/>
    <property type="match status" value="1"/>
</dbReference>
<dbReference type="EMBL" id="FOTI01000080">
    <property type="protein sequence ID" value="SFM13931.1"/>
    <property type="molecule type" value="Genomic_DNA"/>
</dbReference>
<gene>
    <name evidence="7" type="primary">rpsG</name>
    <name evidence="9" type="ORF">SAMN02983006_02888</name>
</gene>
<evidence type="ECO:0000259" key="8">
    <source>
        <dbReference type="Pfam" id="PF00177"/>
    </source>
</evidence>
<evidence type="ECO:0000256" key="5">
    <source>
        <dbReference type="ARBA" id="ARBA00022980"/>
    </source>
</evidence>
<protein>
    <recommendedName>
        <fullName evidence="7">Small ribosomal subunit protein uS7</fullName>
    </recommendedName>
</protein>
<organism evidence="9 10">
    <name type="scientific">Halanaerobium salsuginis</name>
    <dbReference type="NCBI Taxonomy" id="29563"/>
    <lineage>
        <taxon>Bacteria</taxon>
        <taxon>Bacillati</taxon>
        <taxon>Bacillota</taxon>
        <taxon>Clostridia</taxon>
        <taxon>Halanaerobiales</taxon>
        <taxon>Halanaerobiaceae</taxon>
        <taxon>Halanaerobium</taxon>
    </lineage>
</organism>
<keyword evidence="6 7" id="KW-0687">Ribonucleoprotein</keyword>
<dbReference type="OrthoDB" id="9807653at2"/>
<dbReference type="CDD" id="cd14869">
    <property type="entry name" value="uS7_Bacteria"/>
    <property type="match status" value="1"/>
</dbReference>
<name>A0A1I4NEK4_9FIRM</name>
<dbReference type="InterPro" id="IPR023798">
    <property type="entry name" value="Ribosomal_uS7_dom"/>
</dbReference>
<keyword evidence="4 7" id="KW-0694">RNA-binding</keyword>
<accession>A0A1I4NEK4</accession>
<dbReference type="GO" id="GO:0000049">
    <property type="term" value="F:tRNA binding"/>
    <property type="evidence" value="ECO:0007669"/>
    <property type="project" value="UniProtKB-UniRule"/>
</dbReference>
<dbReference type="Gene3D" id="1.10.455.10">
    <property type="entry name" value="Ribosomal protein S7 domain"/>
    <property type="match status" value="1"/>
</dbReference>
<dbReference type="Proteomes" id="UP000199006">
    <property type="component" value="Unassembled WGS sequence"/>
</dbReference>
<sequence>MRKNRAEKRDIVPDPVYDDAIVSRIINKLMLDGKKGLAEKAFYGALDIISEQTGESGLTVVNEAIENIKPALEVKSRRVGGSNYQVPVEVDENRKITLSLRWLVTAARSRSEKTMQERIAGEIMDAYNNTGGAVRKKEEVHRMAEANRAFAHYRW</sequence>
<proteinExistence type="inferred from homology"/>
<keyword evidence="10" id="KW-1185">Reference proteome</keyword>
<dbReference type="PIRSF" id="PIRSF002122">
    <property type="entry name" value="RPS7p_RPS7a_RPS5e_RPS7o"/>
    <property type="match status" value="1"/>
</dbReference>